<keyword evidence="2" id="KW-1185">Reference proteome</keyword>
<evidence type="ECO:0000313" key="1">
    <source>
        <dbReference type="EMBL" id="MCY4725775.1"/>
    </source>
</evidence>
<proteinExistence type="predicted"/>
<dbReference type="EMBL" id="JAPPUX010000001">
    <property type="protein sequence ID" value="MCY4725775.1"/>
    <property type="molecule type" value="Genomic_DNA"/>
</dbReference>
<evidence type="ECO:0000313" key="2">
    <source>
        <dbReference type="Proteomes" id="UP001074726"/>
    </source>
</evidence>
<organism evidence="1 2">
    <name type="scientific">Nocardioides pini</name>
    <dbReference type="NCBI Taxonomy" id="2975053"/>
    <lineage>
        <taxon>Bacteria</taxon>
        <taxon>Bacillati</taxon>
        <taxon>Actinomycetota</taxon>
        <taxon>Actinomycetes</taxon>
        <taxon>Propionibacteriales</taxon>
        <taxon>Nocardioidaceae</taxon>
        <taxon>Nocardioides</taxon>
    </lineage>
</organism>
<reference evidence="1" key="1">
    <citation type="submission" date="2022-08" db="EMBL/GenBank/DDBJ databases">
        <title>Genome sequencing of Nocardioides sp. STR2.</title>
        <authorList>
            <person name="So Y."/>
        </authorList>
    </citation>
    <scope>NUCLEOTIDE SEQUENCE</scope>
    <source>
        <strain evidence="1">STR2</strain>
    </source>
</reference>
<protein>
    <submittedName>
        <fullName evidence="1">Uncharacterized protein</fullName>
    </submittedName>
</protein>
<dbReference type="RefSeq" id="WP_268110559.1">
    <property type="nucleotide sequence ID" value="NZ_JAPPUX010000001.1"/>
</dbReference>
<gene>
    <name evidence="1" type="ORF">NYO98_05740</name>
</gene>
<dbReference type="Proteomes" id="UP001074726">
    <property type="component" value="Unassembled WGS sequence"/>
</dbReference>
<name>A0ABT4C9Y5_9ACTN</name>
<comment type="caution">
    <text evidence="1">The sequence shown here is derived from an EMBL/GenBank/DDBJ whole genome shotgun (WGS) entry which is preliminary data.</text>
</comment>
<accession>A0ABT4C9Y5</accession>
<sequence>MPPTPPPGILEPFLAAADAAASTRPEVDAEIARELMAEAAGVLHDSLALDHLDGHDLAIVVGALADDLTAPDPGAAVRARAAAVPDGDPDLHDPEGVRGAYLVSVQVLGL</sequence>